<reference evidence="2" key="1">
    <citation type="submission" date="2020-09" db="EMBL/GenBank/DDBJ databases">
        <title>Genome-Enabled Discovery of Anthraquinone Biosynthesis in Senna tora.</title>
        <authorList>
            <person name="Kang S.-H."/>
            <person name="Pandey R.P."/>
            <person name="Lee C.-M."/>
            <person name="Sim J.-S."/>
            <person name="Jeong J.-T."/>
            <person name="Choi B.-S."/>
            <person name="Jung M."/>
            <person name="Ginzburg D."/>
            <person name="Zhao K."/>
            <person name="Won S.Y."/>
            <person name="Oh T.-J."/>
            <person name="Yu Y."/>
            <person name="Kim N.-H."/>
            <person name="Lee O.R."/>
            <person name="Lee T.-H."/>
            <person name="Bashyal P."/>
            <person name="Kim T.-S."/>
            <person name="Lee W.-H."/>
            <person name="Kawkins C."/>
            <person name="Kim C.-K."/>
            <person name="Kim J.S."/>
            <person name="Ahn B.O."/>
            <person name="Rhee S.Y."/>
            <person name="Sohng J.K."/>
        </authorList>
    </citation>
    <scope>NUCLEOTIDE SEQUENCE</scope>
    <source>
        <tissue evidence="2">Leaf</tissue>
    </source>
</reference>
<dbReference type="AlphaFoldDB" id="A0A834TEI0"/>
<accession>A0A834TEI0</accession>
<evidence type="ECO:0000313" key="2">
    <source>
        <dbReference type="EMBL" id="KAF7820663.1"/>
    </source>
</evidence>
<proteinExistence type="predicted"/>
<comment type="caution">
    <text evidence="2">The sequence shown here is derived from an EMBL/GenBank/DDBJ whole genome shotgun (WGS) entry which is preliminary data.</text>
</comment>
<gene>
    <name evidence="2" type="ORF">G2W53_026118</name>
</gene>
<feature type="domain" description="Putative plant transposon protein" evidence="1">
    <location>
        <begin position="65"/>
        <end position="229"/>
    </location>
</feature>
<dbReference type="Pfam" id="PF20167">
    <property type="entry name" value="Transposase_32"/>
    <property type="match status" value="1"/>
</dbReference>
<dbReference type="InterPro" id="IPR046796">
    <property type="entry name" value="Transposase_32_dom"/>
</dbReference>
<keyword evidence="3" id="KW-1185">Reference proteome</keyword>
<dbReference type="Proteomes" id="UP000634136">
    <property type="component" value="Unassembled WGS sequence"/>
</dbReference>
<evidence type="ECO:0000313" key="3">
    <source>
        <dbReference type="Proteomes" id="UP000634136"/>
    </source>
</evidence>
<name>A0A834TEI0_9FABA</name>
<protein>
    <recommendedName>
        <fullName evidence="1">Putative plant transposon protein domain-containing protein</fullName>
    </recommendedName>
</protein>
<dbReference type="EMBL" id="JAAIUW010000008">
    <property type="protein sequence ID" value="KAF7820663.1"/>
    <property type="molecule type" value="Genomic_DNA"/>
</dbReference>
<organism evidence="2 3">
    <name type="scientific">Senna tora</name>
    <dbReference type="NCBI Taxonomy" id="362788"/>
    <lineage>
        <taxon>Eukaryota</taxon>
        <taxon>Viridiplantae</taxon>
        <taxon>Streptophyta</taxon>
        <taxon>Embryophyta</taxon>
        <taxon>Tracheophyta</taxon>
        <taxon>Spermatophyta</taxon>
        <taxon>Magnoliopsida</taxon>
        <taxon>eudicotyledons</taxon>
        <taxon>Gunneridae</taxon>
        <taxon>Pentapetalae</taxon>
        <taxon>rosids</taxon>
        <taxon>fabids</taxon>
        <taxon>Fabales</taxon>
        <taxon>Fabaceae</taxon>
        <taxon>Caesalpinioideae</taxon>
        <taxon>Cassia clade</taxon>
        <taxon>Senna</taxon>
    </lineage>
</organism>
<sequence>MAPPKTVAGPSKRKAQFDDTRFVSAVAKNRYTRLFSPATTAIHECGLELDPESDLDRSMVATVDSVCSGQACTYTREIIRDFYKLLDVHVDLDCAYVALIRQPEEELNYDELGNNLRMKAELGSNPWKMDSKGQYNNLLLTNLSVTARAWLHFLSCRLLLGSHCTEVTKDRVLLINCLLTKQPIDAAQIIPNQLTSVAAKKLPSHEQNPSAPILAFPALITSLCQRAGVAIPPTEVPLKIIAPVSPARVARSGRRADNAGPPTTVASSAHYQDSFMKDLYERQDQYHRSEMATIERNHLFVVGELENLRRQGAHNQECLQVVHLHHNLLALIRQRDGTDHNLATRPFPPCPGGLH</sequence>
<evidence type="ECO:0000259" key="1">
    <source>
        <dbReference type="Pfam" id="PF20167"/>
    </source>
</evidence>
<dbReference type="OrthoDB" id="990541at2759"/>